<dbReference type="EMBL" id="JACGCM010002279">
    <property type="protein sequence ID" value="KAF6142156.1"/>
    <property type="molecule type" value="Genomic_DNA"/>
</dbReference>
<organism evidence="6 7">
    <name type="scientific">Kingdonia uniflora</name>
    <dbReference type="NCBI Taxonomy" id="39325"/>
    <lineage>
        <taxon>Eukaryota</taxon>
        <taxon>Viridiplantae</taxon>
        <taxon>Streptophyta</taxon>
        <taxon>Embryophyta</taxon>
        <taxon>Tracheophyta</taxon>
        <taxon>Spermatophyta</taxon>
        <taxon>Magnoliopsida</taxon>
        <taxon>Ranunculales</taxon>
        <taxon>Circaeasteraceae</taxon>
        <taxon>Kingdonia</taxon>
    </lineage>
</organism>
<reference evidence="6 7" key="1">
    <citation type="journal article" date="2020" name="IScience">
        <title>Genome Sequencing of the Endangered Kingdonia uniflora (Circaeasteraceae, Ranunculales) Reveals Potential Mechanisms of Evolutionary Specialization.</title>
        <authorList>
            <person name="Sun Y."/>
            <person name="Deng T."/>
            <person name="Zhang A."/>
            <person name="Moore M.J."/>
            <person name="Landis J.B."/>
            <person name="Lin N."/>
            <person name="Zhang H."/>
            <person name="Zhang X."/>
            <person name="Huang J."/>
            <person name="Zhang X."/>
            <person name="Sun H."/>
            <person name="Wang H."/>
        </authorList>
    </citation>
    <scope>NUCLEOTIDE SEQUENCE [LARGE SCALE GENOMIC DNA]</scope>
    <source>
        <strain evidence="6">TB1705</strain>
        <tissue evidence="6">Leaf</tissue>
    </source>
</reference>
<dbReference type="PANTHER" id="PTHR46034">
    <property type="match status" value="1"/>
</dbReference>
<dbReference type="Gene3D" id="2.120.10.80">
    <property type="entry name" value="Kelch-type beta propeller"/>
    <property type="match status" value="1"/>
</dbReference>
<name>A0A7J7LHN2_9MAGN</name>
<dbReference type="GO" id="GO:0016757">
    <property type="term" value="F:glycosyltransferase activity"/>
    <property type="evidence" value="ECO:0007669"/>
    <property type="project" value="UniProtKB-KW"/>
</dbReference>
<evidence type="ECO:0000259" key="5">
    <source>
        <dbReference type="Pfam" id="PF08323"/>
    </source>
</evidence>
<dbReference type="InterPro" id="IPR013534">
    <property type="entry name" value="Starch_synth_cat_dom"/>
</dbReference>
<sequence>VMERENLDEFLELTKTIDWITGDKTTPINNKVAVKGGNAELLTLFKIKRETMLLTIGIGTVCSGYCLVALSLQDHTKHICVPHDTNLAIEYHPATSADVEKKFDEESIHLCDHTSELDKDDSEAHVQQLIDHVQLYESKLNPSMTCANELVYIMGGYDGSTWLSSLESYSPSKETVRSHMPMRCIRAYSSATTFNGDIYIFGGGNGVELDVWYDSVAVVQLKAFNGAVVFDDNTLSDLNAENTKLLQKILIEVSAKNKSSEKELVDLSSRHGYGAYALAVAIVQMRSTASGAIICEGGMNLEFVGAEVGPWSKTDGLGDVLGGLPPAMAGNGHRIMTDYQCYNQYKDVWNTTISVEIKVGDKIETV</sequence>
<keyword evidence="3" id="KW-0808">Transferase</keyword>
<evidence type="ECO:0000256" key="3">
    <source>
        <dbReference type="ARBA" id="ARBA00022679"/>
    </source>
</evidence>
<dbReference type="GO" id="GO:0034976">
    <property type="term" value="P:response to endoplasmic reticulum stress"/>
    <property type="evidence" value="ECO:0007669"/>
    <property type="project" value="InterPro"/>
</dbReference>
<dbReference type="Proteomes" id="UP000541444">
    <property type="component" value="Unassembled WGS sequence"/>
</dbReference>
<gene>
    <name evidence="6" type="ORF">GIB67_037074</name>
</gene>
<dbReference type="Pfam" id="PF01344">
    <property type="entry name" value="Kelch_1"/>
    <property type="match status" value="1"/>
</dbReference>
<dbReference type="Pfam" id="PF08323">
    <property type="entry name" value="Glyco_transf_5"/>
    <property type="match status" value="1"/>
</dbReference>
<dbReference type="SUPFAM" id="SSF117281">
    <property type="entry name" value="Kelch motif"/>
    <property type="match status" value="1"/>
</dbReference>
<keyword evidence="4" id="KW-0750">Starch biosynthesis</keyword>
<dbReference type="GO" id="GO:0019252">
    <property type="term" value="P:starch biosynthetic process"/>
    <property type="evidence" value="ECO:0007669"/>
    <property type="project" value="UniProtKB-UniPathway"/>
</dbReference>
<evidence type="ECO:0000256" key="1">
    <source>
        <dbReference type="ARBA" id="ARBA00004727"/>
    </source>
</evidence>
<comment type="pathway">
    <text evidence="1">Glycan biosynthesis; starch biosynthesis.</text>
</comment>
<dbReference type="InterPro" id="IPR006652">
    <property type="entry name" value="Kelch_1"/>
</dbReference>
<accession>A0A7J7LHN2</accession>
<evidence type="ECO:0000256" key="2">
    <source>
        <dbReference type="ARBA" id="ARBA00022676"/>
    </source>
</evidence>
<evidence type="ECO:0000313" key="7">
    <source>
        <dbReference type="Proteomes" id="UP000541444"/>
    </source>
</evidence>
<keyword evidence="7" id="KW-1185">Reference proteome</keyword>
<feature type="domain" description="Starch synthase catalytic" evidence="5">
    <location>
        <begin position="303"/>
        <end position="348"/>
    </location>
</feature>
<evidence type="ECO:0000256" key="4">
    <source>
        <dbReference type="ARBA" id="ARBA00022922"/>
    </source>
</evidence>
<dbReference type="InterPro" id="IPR015915">
    <property type="entry name" value="Kelch-typ_b-propeller"/>
</dbReference>
<protein>
    <recommendedName>
        <fullName evidence="5">Starch synthase catalytic domain-containing protein</fullName>
    </recommendedName>
</protein>
<dbReference type="OrthoDB" id="523959at2759"/>
<evidence type="ECO:0000313" key="6">
    <source>
        <dbReference type="EMBL" id="KAF6142156.1"/>
    </source>
</evidence>
<dbReference type="PANTHER" id="PTHR46034:SF7">
    <property type="entry name" value="INFLUENZA VIRUS NS1A-BINDING PROTEIN"/>
    <property type="match status" value="1"/>
</dbReference>
<dbReference type="UniPathway" id="UPA00152"/>
<comment type="caution">
    <text evidence="6">The sequence shown here is derived from an EMBL/GenBank/DDBJ whole genome shotgun (WGS) entry which is preliminary data.</text>
</comment>
<proteinExistence type="predicted"/>
<dbReference type="InterPro" id="IPR044832">
    <property type="entry name" value="NRP-like"/>
</dbReference>
<dbReference type="AlphaFoldDB" id="A0A7J7LHN2"/>
<dbReference type="SMART" id="SM00612">
    <property type="entry name" value="Kelch"/>
    <property type="match status" value="1"/>
</dbReference>
<keyword evidence="2" id="KW-0328">Glycosyltransferase</keyword>
<feature type="non-terminal residue" evidence="6">
    <location>
        <position position="1"/>
    </location>
</feature>
<dbReference type="Gene3D" id="3.40.50.2000">
    <property type="entry name" value="Glycogen Phosphorylase B"/>
    <property type="match status" value="1"/>
</dbReference>